<dbReference type="PROSITE" id="PS00765">
    <property type="entry name" value="P_GLUCOSE_ISOMERASE_1"/>
    <property type="match status" value="1"/>
</dbReference>
<dbReference type="GO" id="GO:0004347">
    <property type="term" value="F:glucose-6-phosphate isomerase activity"/>
    <property type="evidence" value="ECO:0007669"/>
    <property type="project" value="UniProtKB-UniRule"/>
</dbReference>
<comment type="similarity">
    <text evidence="2 7 8">Belongs to the GPI family.</text>
</comment>
<dbReference type="NCBIfam" id="NF001211">
    <property type="entry name" value="PRK00179.1"/>
    <property type="match status" value="1"/>
</dbReference>
<dbReference type="SUPFAM" id="SSF53697">
    <property type="entry name" value="SIS domain"/>
    <property type="match status" value="1"/>
</dbReference>
<dbReference type="FunFam" id="1.10.1390.10:FF:000001">
    <property type="entry name" value="Glucose-6-phosphate isomerase"/>
    <property type="match status" value="1"/>
</dbReference>
<evidence type="ECO:0000256" key="9">
    <source>
        <dbReference type="SAM" id="MobiDB-lite"/>
    </source>
</evidence>
<evidence type="ECO:0000256" key="1">
    <source>
        <dbReference type="ARBA" id="ARBA00004926"/>
    </source>
</evidence>
<dbReference type="PROSITE" id="PS51463">
    <property type="entry name" value="P_GLUCOSE_ISOMERASE_3"/>
    <property type="match status" value="1"/>
</dbReference>
<evidence type="ECO:0000256" key="5">
    <source>
        <dbReference type="ARBA" id="ARBA00023235"/>
    </source>
</evidence>
<dbReference type="UniPathway" id="UPA00109">
    <property type="reaction ID" value="UER00181"/>
</dbReference>
<dbReference type="Pfam" id="PF00342">
    <property type="entry name" value="PGI"/>
    <property type="match status" value="1"/>
</dbReference>
<evidence type="ECO:0000256" key="7">
    <source>
        <dbReference type="HAMAP-Rule" id="MF_00473"/>
    </source>
</evidence>
<dbReference type="UniPathway" id="UPA00138"/>
<dbReference type="InterPro" id="IPR035482">
    <property type="entry name" value="SIS_PGI_2"/>
</dbReference>
<dbReference type="Gene3D" id="1.10.1390.10">
    <property type="match status" value="1"/>
</dbReference>
<dbReference type="InterPro" id="IPR046348">
    <property type="entry name" value="SIS_dom_sf"/>
</dbReference>
<accession>A0A7V1D2G9</accession>
<dbReference type="GO" id="GO:0097367">
    <property type="term" value="F:carbohydrate derivative binding"/>
    <property type="evidence" value="ECO:0007669"/>
    <property type="project" value="InterPro"/>
</dbReference>
<dbReference type="EMBL" id="DRGM01000187">
    <property type="protein sequence ID" value="HEA18465.1"/>
    <property type="molecule type" value="Genomic_DNA"/>
</dbReference>
<dbReference type="GO" id="GO:0006094">
    <property type="term" value="P:gluconeogenesis"/>
    <property type="evidence" value="ECO:0007669"/>
    <property type="project" value="UniProtKB-UniRule"/>
</dbReference>
<gene>
    <name evidence="7" type="primary">pgi</name>
    <name evidence="10" type="ORF">ENH88_18880</name>
</gene>
<feature type="active site" description="Proton donor" evidence="7">
    <location>
        <position position="353"/>
    </location>
</feature>
<dbReference type="HAMAP" id="MF_00473">
    <property type="entry name" value="G6P_isomerase"/>
    <property type="match status" value="1"/>
</dbReference>
<dbReference type="EC" id="5.3.1.9" evidence="7"/>
<dbReference type="CDD" id="cd05015">
    <property type="entry name" value="SIS_PGI_1"/>
    <property type="match status" value="1"/>
</dbReference>
<dbReference type="InterPro" id="IPR018189">
    <property type="entry name" value="Phosphoglucose_isomerase_CS"/>
</dbReference>
<keyword evidence="7" id="KW-0963">Cytoplasm</keyword>
<comment type="caution">
    <text evidence="10">The sequence shown here is derived from an EMBL/GenBank/DDBJ whole genome shotgun (WGS) entry which is preliminary data.</text>
</comment>
<dbReference type="GO" id="GO:0048029">
    <property type="term" value="F:monosaccharide binding"/>
    <property type="evidence" value="ECO:0007669"/>
    <property type="project" value="TreeGrafter"/>
</dbReference>
<dbReference type="Proteomes" id="UP000886188">
    <property type="component" value="Unassembled WGS sequence"/>
</dbReference>
<comment type="pathway">
    <text evidence="7">Carbohydrate biosynthesis; gluconeogenesis.</text>
</comment>
<comment type="pathway">
    <text evidence="1 7 8">Carbohydrate degradation; glycolysis; D-glyceraldehyde 3-phosphate and glycerone phosphate from D-glucose: step 2/4.</text>
</comment>
<dbReference type="PRINTS" id="PR00662">
    <property type="entry name" value="G6PISOMERASE"/>
</dbReference>
<name>A0A7V1D2G9_9GAMM</name>
<dbReference type="RefSeq" id="WP_304184673.1">
    <property type="nucleotide sequence ID" value="NZ_DRGM01000187.1"/>
</dbReference>
<dbReference type="InterPro" id="IPR035476">
    <property type="entry name" value="SIS_PGI_1"/>
</dbReference>
<comment type="subcellular location">
    <subcellularLocation>
        <location evidence="7">Cytoplasm</location>
    </subcellularLocation>
</comment>
<reference evidence="10" key="1">
    <citation type="journal article" date="2020" name="mSystems">
        <title>Genome- and Community-Level Interaction Insights into Carbon Utilization and Element Cycling Functions of Hydrothermarchaeota in Hydrothermal Sediment.</title>
        <authorList>
            <person name="Zhou Z."/>
            <person name="Liu Y."/>
            <person name="Xu W."/>
            <person name="Pan J."/>
            <person name="Luo Z.H."/>
            <person name="Li M."/>
        </authorList>
    </citation>
    <scope>NUCLEOTIDE SEQUENCE [LARGE SCALE GENOMIC DNA]</scope>
    <source>
        <strain evidence="10">HyVt-346</strain>
    </source>
</reference>
<dbReference type="GO" id="GO:0051156">
    <property type="term" value="P:glucose 6-phosphate metabolic process"/>
    <property type="evidence" value="ECO:0007669"/>
    <property type="project" value="TreeGrafter"/>
</dbReference>
<feature type="region of interest" description="Disordered" evidence="9">
    <location>
        <begin position="528"/>
        <end position="548"/>
    </location>
</feature>
<dbReference type="PROSITE" id="PS00174">
    <property type="entry name" value="P_GLUCOSE_ISOMERASE_2"/>
    <property type="match status" value="1"/>
</dbReference>
<comment type="catalytic activity">
    <reaction evidence="6 7 8">
        <text>alpha-D-glucose 6-phosphate = beta-D-fructose 6-phosphate</text>
        <dbReference type="Rhea" id="RHEA:11816"/>
        <dbReference type="ChEBI" id="CHEBI:57634"/>
        <dbReference type="ChEBI" id="CHEBI:58225"/>
        <dbReference type="EC" id="5.3.1.9"/>
    </reaction>
</comment>
<proteinExistence type="inferred from homology"/>
<keyword evidence="5 7" id="KW-0413">Isomerase</keyword>
<feature type="active site" evidence="7">
    <location>
        <position position="512"/>
    </location>
</feature>
<dbReference type="Gene3D" id="3.40.50.10490">
    <property type="entry name" value="Glucose-6-phosphate isomerase like protein, domain 1"/>
    <property type="match status" value="2"/>
</dbReference>
<dbReference type="FunFam" id="3.40.50.10490:FF:000004">
    <property type="entry name" value="Glucose-6-phosphate isomerase"/>
    <property type="match status" value="1"/>
</dbReference>
<dbReference type="CDD" id="cd05016">
    <property type="entry name" value="SIS_PGI_2"/>
    <property type="match status" value="1"/>
</dbReference>
<dbReference type="AlphaFoldDB" id="A0A7V1D2G9"/>
<dbReference type="InterPro" id="IPR001672">
    <property type="entry name" value="G6P_Isomerase"/>
</dbReference>
<comment type="function">
    <text evidence="7">Catalyzes the reversible isomerization of glucose-6-phosphate to fructose-6-phosphate.</text>
</comment>
<keyword evidence="4 7" id="KW-0324">Glycolysis</keyword>
<dbReference type="InterPro" id="IPR023096">
    <property type="entry name" value="G6P_Isomerase_C"/>
</dbReference>
<evidence type="ECO:0000256" key="2">
    <source>
        <dbReference type="ARBA" id="ARBA00006604"/>
    </source>
</evidence>
<keyword evidence="3 7" id="KW-0312">Gluconeogenesis</keyword>
<dbReference type="PANTHER" id="PTHR11469:SF1">
    <property type="entry name" value="GLUCOSE-6-PHOSPHATE ISOMERASE"/>
    <property type="match status" value="1"/>
</dbReference>
<evidence type="ECO:0000256" key="8">
    <source>
        <dbReference type="RuleBase" id="RU000612"/>
    </source>
</evidence>
<evidence type="ECO:0000256" key="3">
    <source>
        <dbReference type="ARBA" id="ARBA00022432"/>
    </source>
</evidence>
<dbReference type="GO" id="GO:0005829">
    <property type="term" value="C:cytosol"/>
    <property type="evidence" value="ECO:0007669"/>
    <property type="project" value="TreeGrafter"/>
</dbReference>
<protein>
    <recommendedName>
        <fullName evidence="7">Glucose-6-phosphate isomerase</fullName>
        <shortName evidence="7">GPI</shortName>
        <ecNumber evidence="7">5.3.1.9</ecNumber>
    </recommendedName>
    <alternativeName>
        <fullName evidence="7">Phosphoglucose isomerase</fullName>
        <shortName evidence="7">PGI</shortName>
    </alternativeName>
    <alternativeName>
        <fullName evidence="7">Phosphohexose isomerase</fullName>
        <shortName evidence="7">PHI</shortName>
    </alternativeName>
</protein>
<dbReference type="GO" id="GO:0006096">
    <property type="term" value="P:glycolytic process"/>
    <property type="evidence" value="ECO:0007669"/>
    <property type="project" value="UniProtKB-UniRule"/>
</dbReference>
<feature type="active site" evidence="7">
    <location>
        <position position="384"/>
    </location>
</feature>
<sequence length="548" mass="60557">MSCRSQLASWQALQTSANKMKETHLKDLFANDSTRFEQFSTQIPGVLFDYSKQLIDSSVLAQLISLAQECDIATWRDKMFSGEKINITEDRAVLHTALRNRSASSLVVDGENVSSVVNAELQKIKLFVEKVRSGQWLGYTGKTVKDVVSIGVGGSNLGPQMATEALKSFADDTLNVHYVSNVDGVQIASILKEIDPETTLFVISSKTFTTSETMTNAKTAVAWFLESANDNQAIAKHFVAVSTNLEKTAAFGIADENVFTMWDWVGGRFSLWSAIGLPIALYLGFEAFEAILEGAFEVDEHFKTAEYQQNIPLLMALLSVWNTSFLGFDSQAILPYDQALHMLPAYLQQGEMESNGKHVNFAGNTVPYTTVPIIWGMTGINGQHAFYQCLHQGNVVVPADFIASIKPQVNVGEHHDILLSNFFAQTEAMMMGVDAQQVRADLTAKGKSEAEIAELLNHKIHQGNRPTTSMLLDTVDAKTVGRLIALYEHKIFCQGIILEICSFDQWGVELGKGLASKIEAELLDDSVTHPHDSSTNGLMSYYKQRREQ</sequence>
<evidence type="ECO:0000313" key="10">
    <source>
        <dbReference type="EMBL" id="HEA18465.1"/>
    </source>
</evidence>
<organism evidence="10">
    <name type="scientific">Pseudoalteromonas prydzensis</name>
    <dbReference type="NCBI Taxonomy" id="182141"/>
    <lineage>
        <taxon>Bacteria</taxon>
        <taxon>Pseudomonadati</taxon>
        <taxon>Pseudomonadota</taxon>
        <taxon>Gammaproteobacteria</taxon>
        <taxon>Alteromonadales</taxon>
        <taxon>Pseudoalteromonadaceae</taxon>
        <taxon>Pseudoalteromonas</taxon>
    </lineage>
</organism>
<evidence type="ECO:0000256" key="4">
    <source>
        <dbReference type="ARBA" id="ARBA00023152"/>
    </source>
</evidence>
<dbReference type="PANTHER" id="PTHR11469">
    <property type="entry name" value="GLUCOSE-6-PHOSPHATE ISOMERASE"/>
    <property type="match status" value="1"/>
</dbReference>
<evidence type="ECO:0000256" key="6">
    <source>
        <dbReference type="ARBA" id="ARBA00029321"/>
    </source>
</evidence>